<sequence length="150" mass="15723">MRTSDKMPGTLFGLLACATFLSGCGNPSEDVRLSFCRTLVLTQLPATTPAVWTGVTIDARGYDGLSIRLRFETPSAGEAVCGYPWRSVEDTALTLADPLAAYGTSPTSLEMNGRLLSRPALAKAIKDAVVLQARGLAGQIRAALPASAGH</sequence>
<dbReference type="Proteomes" id="UP000006062">
    <property type="component" value="Chromosome"/>
</dbReference>
<dbReference type="STRING" id="765911.Thivi_0008"/>
<dbReference type="KEGG" id="tvi:Thivi_0008"/>
<dbReference type="EMBL" id="CP003154">
    <property type="protein sequence ID" value="AFL72100.1"/>
    <property type="molecule type" value="Genomic_DNA"/>
</dbReference>
<dbReference type="HOGENOM" id="CLU_135688_0_0_6"/>
<proteinExistence type="predicted"/>
<reference evidence="1 2" key="1">
    <citation type="submission" date="2012-06" db="EMBL/GenBank/DDBJ databases">
        <title>Complete sequence of Thiocystis violascens DSM 198.</title>
        <authorList>
            <consortium name="US DOE Joint Genome Institute"/>
            <person name="Lucas S."/>
            <person name="Han J."/>
            <person name="Lapidus A."/>
            <person name="Cheng J.-F."/>
            <person name="Goodwin L."/>
            <person name="Pitluck S."/>
            <person name="Peters L."/>
            <person name="Ovchinnikova G."/>
            <person name="Teshima H."/>
            <person name="Detter J.C."/>
            <person name="Han C."/>
            <person name="Tapia R."/>
            <person name="Land M."/>
            <person name="Hauser L."/>
            <person name="Kyrpides N."/>
            <person name="Ivanova N."/>
            <person name="Pagani I."/>
            <person name="Vogl K."/>
            <person name="Liu Z."/>
            <person name="Frigaard N.-U."/>
            <person name="Bryant D."/>
            <person name="Woyke T."/>
        </authorList>
    </citation>
    <scope>NUCLEOTIDE SEQUENCE [LARGE SCALE GENOMIC DNA]</scope>
    <source>
        <strain evidence="2">ATCC 17096 / DSM 198 / 6111</strain>
    </source>
</reference>
<keyword evidence="2" id="KW-1185">Reference proteome</keyword>
<evidence type="ECO:0000313" key="2">
    <source>
        <dbReference type="Proteomes" id="UP000006062"/>
    </source>
</evidence>
<evidence type="ECO:0000313" key="1">
    <source>
        <dbReference type="EMBL" id="AFL72100.1"/>
    </source>
</evidence>
<gene>
    <name evidence="1" type="ordered locus">Thivi_0008</name>
</gene>
<dbReference type="AlphaFoldDB" id="I3Y532"/>
<dbReference type="eggNOG" id="ENOG50334WD">
    <property type="taxonomic scope" value="Bacteria"/>
</dbReference>
<evidence type="ECO:0008006" key="3">
    <source>
        <dbReference type="Google" id="ProtNLM"/>
    </source>
</evidence>
<dbReference type="PROSITE" id="PS51257">
    <property type="entry name" value="PROKAR_LIPOPROTEIN"/>
    <property type="match status" value="1"/>
</dbReference>
<accession>I3Y532</accession>
<organism evidence="1 2">
    <name type="scientific">Thiocystis violascens (strain ATCC 17096 / DSM 198 / 6111)</name>
    <name type="common">Chromatium violascens</name>
    <dbReference type="NCBI Taxonomy" id="765911"/>
    <lineage>
        <taxon>Bacteria</taxon>
        <taxon>Pseudomonadati</taxon>
        <taxon>Pseudomonadota</taxon>
        <taxon>Gammaproteobacteria</taxon>
        <taxon>Chromatiales</taxon>
        <taxon>Chromatiaceae</taxon>
        <taxon>Thiocystis</taxon>
    </lineage>
</organism>
<protein>
    <recommendedName>
        <fullName evidence="3">Lipoprotein</fullName>
    </recommendedName>
</protein>
<name>I3Y532_THIV6</name>